<organism evidence="2 3">
    <name type="scientific">Eleutherodactylus coqui</name>
    <name type="common">Puerto Rican coqui</name>
    <dbReference type="NCBI Taxonomy" id="57060"/>
    <lineage>
        <taxon>Eukaryota</taxon>
        <taxon>Metazoa</taxon>
        <taxon>Chordata</taxon>
        <taxon>Craniata</taxon>
        <taxon>Vertebrata</taxon>
        <taxon>Euteleostomi</taxon>
        <taxon>Amphibia</taxon>
        <taxon>Batrachia</taxon>
        <taxon>Anura</taxon>
        <taxon>Neobatrachia</taxon>
        <taxon>Hyloidea</taxon>
        <taxon>Eleutherodactylidae</taxon>
        <taxon>Eleutherodactylinae</taxon>
        <taxon>Eleutherodactylus</taxon>
        <taxon>Eleutherodactylus</taxon>
    </lineage>
</organism>
<sequence>MFGTIQQFPATSLVLIHNSSKLIGYLGSLIQPDWLLVPNLSVISIYASGGAPDRMPQHSCFTHSDEALLTQDEAKTGRTADPGALKDDLVKDSSS</sequence>
<evidence type="ECO:0000256" key="1">
    <source>
        <dbReference type="SAM" id="MobiDB-lite"/>
    </source>
</evidence>
<proteinExistence type="predicted"/>
<evidence type="ECO:0000313" key="3">
    <source>
        <dbReference type="Proteomes" id="UP000770717"/>
    </source>
</evidence>
<dbReference type="Proteomes" id="UP000770717">
    <property type="component" value="Unassembled WGS sequence"/>
</dbReference>
<evidence type="ECO:0000313" key="2">
    <source>
        <dbReference type="EMBL" id="KAG9480823.1"/>
    </source>
</evidence>
<accession>A0A8J6F4X3</accession>
<name>A0A8J6F4X3_ELECQ</name>
<reference evidence="2" key="1">
    <citation type="thesis" date="2020" institute="ProQuest LLC" country="789 East Eisenhower Parkway, Ann Arbor, MI, USA">
        <title>Comparative Genomics and Chromosome Evolution.</title>
        <authorList>
            <person name="Mudd A.B."/>
        </authorList>
    </citation>
    <scope>NUCLEOTIDE SEQUENCE</scope>
    <source>
        <strain evidence="2">HN-11 Male</strain>
        <tissue evidence="2">Kidney and liver</tissue>
    </source>
</reference>
<gene>
    <name evidence="2" type="ORF">GDO78_010211</name>
</gene>
<dbReference type="AlphaFoldDB" id="A0A8J6F4X3"/>
<comment type="caution">
    <text evidence="2">The sequence shown here is derived from an EMBL/GenBank/DDBJ whole genome shotgun (WGS) entry which is preliminary data.</text>
</comment>
<dbReference type="EMBL" id="WNTK01000006">
    <property type="protein sequence ID" value="KAG9480823.1"/>
    <property type="molecule type" value="Genomic_DNA"/>
</dbReference>
<keyword evidence="3" id="KW-1185">Reference proteome</keyword>
<protein>
    <submittedName>
        <fullName evidence="2">Uncharacterized protein</fullName>
    </submittedName>
</protein>
<feature type="region of interest" description="Disordered" evidence="1">
    <location>
        <begin position="72"/>
        <end position="95"/>
    </location>
</feature>